<dbReference type="Proteomes" id="UP000248330">
    <property type="component" value="Unassembled WGS sequence"/>
</dbReference>
<dbReference type="SUPFAM" id="SSF48150">
    <property type="entry name" value="DNA-glycosylase"/>
    <property type="match status" value="1"/>
</dbReference>
<accession>A0A318EDZ1</accession>
<dbReference type="FunFam" id="1.10.340.30:FF:000009">
    <property type="entry name" value="DNA-3-methyladenine glycosylase I"/>
    <property type="match status" value="1"/>
</dbReference>
<dbReference type="EC" id="3.2.2.20" evidence="8"/>
<dbReference type="GO" id="GO:0008725">
    <property type="term" value="F:DNA-3-methyladenine glycosylase activity"/>
    <property type="evidence" value="ECO:0007669"/>
    <property type="project" value="UniProtKB-EC"/>
</dbReference>
<evidence type="ECO:0000256" key="3">
    <source>
        <dbReference type="ARBA" id="ARBA00022801"/>
    </source>
</evidence>
<evidence type="ECO:0000313" key="11">
    <source>
        <dbReference type="Proteomes" id="UP000248330"/>
    </source>
</evidence>
<feature type="binding site" evidence="9">
    <location>
        <position position="5"/>
    </location>
    <ligand>
        <name>Zn(2+)</name>
        <dbReference type="ChEBI" id="CHEBI:29105"/>
    </ligand>
</feature>
<evidence type="ECO:0000256" key="2">
    <source>
        <dbReference type="ARBA" id="ARBA00022763"/>
    </source>
</evidence>
<dbReference type="OrthoDB" id="9807664at2"/>
<keyword evidence="2" id="KW-0227">DNA damage</keyword>
<evidence type="ECO:0000256" key="5">
    <source>
        <dbReference type="ARBA" id="ARBA00023204"/>
    </source>
</evidence>
<keyword evidence="4 9" id="KW-0862">Zinc</keyword>
<feature type="binding site" evidence="9">
    <location>
        <position position="176"/>
    </location>
    <ligand>
        <name>Zn(2+)</name>
        <dbReference type="ChEBI" id="CHEBI:29105"/>
    </ligand>
</feature>
<gene>
    <name evidence="10" type="ORF">C8D93_10115</name>
</gene>
<proteinExistence type="predicted"/>
<feature type="binding site" evidence="9">
    <location>
        <position position="18"/>
    </location>
    <ligand>
        <name>Zn(2+)</name>
        <dbReference type="ChEBI" id="CHEBI:29105"/>
    </ligand>
</feature>
<evidence type="ECO:0000256" key="1">
    <source>
        <dbReference type="ARBA" id="ARBA00022723"/>
    </source>
</evidence>
<evidence type="ECO:0000256" key="8">
    <source>
        <dbReference type="ARBA" id="ARBA00066766"/>
    </source>
</evidence>
<evidence type="ECO:0000256" key="4">
    <source>
        <dbReference type="ARBA" id="ARBA00022833"/>
    </source>
</evidence>
<evidence type="ECO:0000313" key="10">
    <source>
        <dbReference type="EMBL" id="PXV70977.1"/>
    </source>
</evidence>
<dbReference type="InterPro" id="IPR052891">
    <property type="entry name" value="DNA-3mA_glycosylase"/>
</dbReference>
<evidence type="ECO:0000256" key="6">
    <source>
        <dbReference type="ARBA" id="ARBA00052558"/>
    </source>
</evidence>
<dbReference type="GO" id="GO:0006284">
    <property type="term" value="P:base-excision repair"/>
    <property type="evidence" value="ECO:0007669"/>
    <property type="project" value="InterPro"/>
</dbReference>
<evidence type="ECO:0000256" key="7">
    <source>
        <dbReference type="ARBA" id="ARBA00057608"/>
    </source>
</evidence>
<protein>
    <recommendedName>
        <fullName evidence="8">DNA-3-methyladenine glycosylase I</fullName>
        <ecNumber evidence="8">3.2.2.20</ecNumber>
    </recommendedName>
</protein>
<comment type="function">
    <text evidence="7">Hydrolysis of the deoxyribose N-glycosidic bond to excise 3-methyladenine from the damaged DNA polymer formed by alkylation lesions.</text>
</comment>
<dbReference type="PANTHER" id="PTHR30037">
    <property type="entry name" value="DNA-3-METHYLADENINE GLYCOSYLASE 1"/>
    <property type="match status" value="1"/>
</dbReference>
<dbReference type="InterPro" id="IPR005019">
    <property type="entry name" value="Adenine_glyco"/>
</dbReference>
<sequence length="189" mass="21831">MPARCPWSLSTPDYIAYHDDEWGRPQHDDRVLFEFLILEGAQAGLSWRTILEKRAGYRRAFADFDPAKVARFTDARLEKLMLDPGIVRNRLKIASARTNARAFLDIQREFGSFDAWLWAFVDGRPIVNRFTRPAEVPARTELSDRISKALAKRGFKFIGSTIIYAYLQAMGVVNDHLLSCPWHRRCQND</sequence>
<dbReference type="Pfam" id="PF03352">
    <property type="entry name" value="Adenine_glyco"/>
    <property type="match status" value="1"/>
</dbReference>
<dbReference type="PANTHER" id="PTHR30037:SF4">
    <property type="entry name" value="DNA-3-METHYLADENINE GLYCOSYLASE I"/>
    <property type="match status" value="1"/>
</dbReference>
<evidence type="ECO:0000256" key="9">
    <source>
        <dbReference type="PIRSR" id="PIRSR605019-1"/>
    </source>
</evidence>
<dbReference type="EMBL" id="QICN01000001">
    <property type="protein sequence ID" value="PXV70977.1"/>
    <property type="molecule type" value="Genomic_DNA"/>
</dbReference>
<feature type="binding site" evidence="9">
    <location>
        <position position="180"/>
    </location>
    <ligand>
        <name>Zn(2+)</name>
        <dbReference type="ChEBI" id="CHEBI:29105"/>
    </ligand>
</feature>
<keyword evidence="5" id="KW-0234">DNA repair</keyword>
<keyword evidence="1 9" id="KW-0479">Metal-binding</keyword>
<name>A0A318EDZ1_9GAMM</name>
<keyword evidence="3" id="KW-0378">Hydrolase</keyword>
<keyword evidence="11" id="KW-1185">Reference proteome</keyword>
<dbReference type="InterPro" id="IPR011257">
    <property type="entry name" value="DNA_glycosylase"/>
</dbReference>
<dbReference type="RefSeq" id="WP_110263143.1">
    <property type="nucleotide sequence ID" value="NZ_CAKZQT010000028.1"/>
</dbReference>
<organism evidence="10 11">
    <name type="scientific">Sinimarinibacterium flocculans</name>
    <dbReference type="NCBI Taxonomy" id="985250"/>
    <lineage>
        <taxon>Bacteria</taxon>
        <taxon>Pseudomonadati</taxon>
        <taxon>Pseudomonadota</taxon>
        <taxon>Gammaproteobacteria</taxon>
        <taxon>Nevskiales</taxon>
        <taxon>Nevskiaceae</taxon>
        <taxon>Sinimarinibacterium</taxon>
    </lineage>
</organism>
<dbReference type="GO" id="GO:0046872">
    <property type="term" value="F:metal ion binding"/>
    <property type="evidence" value="ECO:0007669"/>
    <property type="project" value="UniProtKB-KW"/>
</dbReference>
<reference evidence="10 11" key="1">
    <citation type="submission" date="2018-04" db="EMBL/GenBank/DDBJ databases">
        <title>Genomic Encyclopedia of Type Strains, Phase IV (KMG-IV): sequencing the most valuable type-strain genomes for metagenomic binning, comparative biology and taxonomic classification.</title>
        <authorList>
            <person name="Goeker M."/>
        </authorList>
    </citation>
    <scope>NUCLEOTIDE SEQUENCE [LARGE SCALE GENOMIC DNA]</scope>
    <source>
        <strain evidence="10 11">DSM 104150</strain>
    </source>
</reference>
<dbReference type="AlphaFoldDB" id="A0A318EDZ1"/>
<dbReference type="Gene3D" id="1.10.340.30">
    <property type="entry name" value="Hypothetical protein, domain 2"/>
    <property type="match status" value="1"/>
</dbReference>
<comment type="caution">
    <text evidence="10">The sequence shown here is derived from an EMBL/GenBank/DDBJ whole genome shotgun (WGS) entry which is preliminary data.</text>
</comment>
<comment type="catalytic activity">
    <reaction evidence="6">
        <text>Hydrolysis of alkylated DNA, releasing 3-methyladenine.</text>
        <dbReference type="EC" id="3.2.2.20"/>
    </reaction>
</comment>